<reference evidence="2 3" key="1">
    <citation type="journal article" date="2013" name="Fungal Biol.">
        <title>Analysis of microsatellite markers in the genome of the plant pathogen Ceratocystis fimbriata.</title>
        <authorList>
            <person name="Simpson M.C."/>
            <person name="Wilken P.M."/>
            <person name="Coetzee M.P."/>
            <person name="Wingfield M.J."/>
            <person name="Wingfield B.D."/>
        </authorList>
    </citation>
    <scope>NUCLEOTIDE SEQUENCE [LARGE SCALE GENOMIC DNA]</scope>
    <source>
        <strain evidence="2 3">CBS 114723</strain>
    </source>
</reference>
<feature type="region of interest" description="Disordered" evidence="1">
    <location>
        <begin position="308"/>
        <end position="332"/>
    </location>
</feature>
<feature type="region of interest" description="Disordered" evidence="1">
    <location>
        <begin position="1068"/>
        <end position="1094"/>
    </location>
</feature>
<feature type="compositionally biased region" description="Polar residues" evidence="1">
    <location>
        <begin position="478"/>
        <end position="503"/>
    </location>
</feature>
<feature type="region of interest" description="Disordered" evidence="1">
    <location>
        <begin position="134"/>
        <end position="230"/>
    </location>
</feature>
<feature type="compositionally biased region" description="Low complexity" evidence="1">
    <location>
        <begin position="441"/>
        <end position="450"/>
    </location>
</feature>
<feature type="compositionally biased region" description="Polar residues" evidence="1">
    <location>
        <begin position="863"/>
        <end position="885"/>
    </location>
</feature>
<feature type="region of interest" description="Disordered" evidence="1">
    <location>
        <begin position="733"/>
        <end position="762"/>
    </location>
</feature>
<feature type="region of interest" description="Disordered" evidence="1">
    <location>
        <begin position="1609"/>
        <end position="1645"/>
    </location>
</feature>
<feature type="region of interest" description="Disordered" evidence="1">
    <location>
        <begin position="1112"/>
        <end position="1137"/>
    </location>
</feature>
<feature type="region of interest" description="Disordered" evidence="1">
    <location>
        <begin position="347"/>
        <end position="505"/>
    </location>
</feature>
<feature type="compositionally biased region" description="Polar residues" evidence="1">
    <location>
        <begin position="40"/>
        <end position="77"/>
    </location>
</feature>
<feature type="region of interest" description="Disordered" evidence="1">
    <location>
        <begin position="525"/>
        <end position="561"/>
    </location>
</feature>
<feature type="compositionally biased region" description="Polar residues" evidence="1">
    <location>
        <begin position="1113"/>
        <end position="1127"/>
    </location>
</feature>
<proteinExistence type="predicted"/>
<dbReference type="STRING" id="1035309.A0A2C5X0E7"/>
<feature type="region of interest" description="Disordered" evidence="1">
    <location>
        <begin position="1701"/>
        <end position="1728"/>
    </location>
</feature>
<feature type="region of interest" description="Disordered" evidence="1">
    <location>
        <begin position="674"/>
        <end position="693"/>
    </location>
</feature>
<evidence type="ECO:0000256" key="1">
    <source>
        <dbReference type="SAM" id="MobiDB-lite"/>
    </source>
</evidence>
<organism evidence="2 3">
    <name type="scientific">Ceratocystis fimbriata CBS 114723</name>
    <dbReference type="NCBI Taxonomy" id="1035309"/>
    <lineage>
        <taxon>Eukaryota</taxon>
        <taxon>Fungi</taxon>
        <taxon>Dikarya</taxon>
        <taxon>Ascomycota</taxon>
        <taxon>Pezizomycotina</taxon>
        <taxon>Sordariomycetes</taxon>
        <taxon>Hypocreomycetidae</taxon>
        <taxon>Microascales</taxon>
        <taxon>Ceratocystidaceae</taxon>
        <taxon>Ceratocystis</taxon>
    </lineage>
</organism>
<dbReference type="Proteomes" id="UP000222788">
    <property type="component" value="Unassembled WGS sequence"/>
</dbReference>
<feature type="compositionally biased region" description="Polar residues" evidence="1">
    <location>
        <begin position="134"/>
        <end position="152"/>
    </location>
</feature>
<evidence type="ECO:0000313" key="2">
    <source>
        <dbReference type="EMBL" id="PHH51747.1"/>
    </source>
</evidence>
<feature type="compositionally biased region" description="Polar residues" evidence="1">
    <location>
        <begin position="1006"/>
        <end position="1017"/>
    </location>
</feature>
<feature type="region of interest" description="Disordered" evidence="1">
    <location>
        <begin position="1"/>
        <end position="108"/>
    </location>
</feature>
<feature type="region of interest" description="Disordered" evidence="1">
    <location>
        <begin position="1868"/>
        <end position="1889"/>
    </location>
</feature>
<feature type="compositionally biased region" description="Polar residues" evidence="1">
    <location>
        <begin position="575"/>
        <end position="588"/>
    </location>
</feature>
<feature type="compositionally biased region" description="Polar residues" evidence="1">
    <location>
        <begin position="386"/>
        <end position="399"/>
    </location>
</feature>
<feature type="compositionally biased region" description="Polar residues" evidence="1">
    <location>
        <begin position="1322"/>
        <end position="1331"/>
    </location>
</feature>
<feature type="compositionally biased region" description="Polar residues" evidence="1">
    <location>
        <begin position="801"/>
        <end position="821"/>
    </location>
</feature>
<reference evidence="2 3" key="2">
    <citation type="journal article" date="2013" name="IMA Fungus">
        <title>IMA Genome-F 1: Ceratocystis fimbriata: Draft nuclear genome sequence for the plant pathogen, Ceratocystis fimbriata.</title>
        <authorList>
            <person name="Wilken P.M."/>
            <person name="Steenkamp E.T."/>
            <person name="Wingfield M.J."/>
            <person name="de Beer Z.W."/>
            <person name="Wingfield B.D."/>
        </authorList>
    </citation>
    <scope>NUCLEOTIDE SEQUENCE [LARGE SCALE GENOMIC DNA]</scope>
    <source>
        <strain evidence="2 3">CBS 114723</strain>
    </source>
</reference>
<feature type="region of interest" description="Disordered" evidence="1">
    <location>
        <begin position="244"/>
        <end position="292"/>
    </location>
</feature>
<feature type="compositionally biased region" description="Polar residues" evidence="1">
    <location>
        <begin position="1421"/>
        <end position="1432"/>
    </location>
</feature>
<feature type="compositionally biased region" description="Polar residues" evidence="1">
    <location>
        <begin position="1172"/>
        <end position="1185"/>
    </location>
</feature>
<name>A0A2C5X0E7_9PEZI</name>
<feature type="compositionally biased region" description="Polar residues" evidence="1">
    <location>
        <begin position="982"/>
        <end position="995"/>
    </location>
</feature>
<feature type="compositionally biased region" description="Polar residues" evidence="1">
    <location>
        <begin position="682"/>
        <end position="692"/>
    </location>
</feature>
<feature type="region of interest" description="Disordered" evidence="1">
    <location>
        <begin position="982"/>
        <end position="1056"/>
    </location>
</feature>
<feature type="compositionally biased region" description="Polar residues" evidence="1">
    <location>
        <begin position="16"/>
        <end position="30"/>
    </location>
</feature>
<sequence>MAVADDHQSDRLSSPDPLNSESDYPQSTTPARRAFRSNRKNTTTADSARNSARSQSPTSQSTAVRTRLSTSRVTPRTRTIAKRSVRDGAIAPSPRKQTFELEVGRDISPQRLLVTVEAGDFDFSASGLHRRLFASSTPPSQVSPSRMTTPLARSTRRVPLKGEDEVSTRIAGTPRRPRASSSTSRRETPSATPTDTPRRTQTAHHRSVTPGHQAGATPMRRSTRKTKSLMSNTVMISDLASTTPDSAFDLGETPIPTAPKAISKPKPTPARRSTRARNTPAKEPSVPDIHDDFDLDDILLFPVLATKSRPDVPSQPTPADSGASATSDEPTTTVNVVTTTIPIADTPQISRREFKRSRSNGEDYLDTPATKRRFTPRRPTPARLGPTNSSSNGVPTTGSFADLFLDSTPDRSVSPSAHRNESLSLSTMPTIPETSSVQKNGQAAAGAAPDNDGDLWLDNLSDDETRFRSASRDAETANRPSQPTSIVPSVETEQQTELYTKDNTAYGARGVSEAKAYEELATPNTEFLHDEQKQEDTDQSQKNHYEHSTQQQQDNRNSHEPETHLEYIQDGLKSLTNYRNSPSASPSQAHHDHNPAELSLVPGSSRLAPLRIASEAPSEPMSEAMSASSHMRHDEDFSMIFPDSLHIDTSLPLGPRNDFGDTTNLAINRTLESLRRDRENGENSQFNSSVATPTHLETVAEEPEEENHVQDLPRLSSPLIRFGNSPLLRSATKNAAAAHSITSPMLGRTLTPRQRKPPSLSQQLLTREALKAEQTPAGKIVDKAKSLGTLLSSGARRKPRQSLQSQQPEYEDSFTQPSESFLATMAPKPGDYDDLSQEESTTPDTVRRHDVIDLGSDGETPSRPLQSSKITSTPAENNQTKSLGSVVTPETRRSDEIQTTGVDTRKASGPSPDQANRADIGQQPQSLPYGAPPRISISTVPTMDKNIGAIAAPSSPAPSAIQPIERPLLSSAVRAGWALQTVTSEKSSPMNQNGLGSPFRGGDSSPLANRKSSNNHTLEVPAPNPPPLFGGPTRSSVPPDGLPSIPEPTSPVTYEQEDSIFKAVPATKPTTSFRRPGRVHHAASLSPSEESTAATAPVVPVLAAEEEHIADVSWTTDPSRSVQQNTAPYRPDSQALRKENILHVKAASNSERKGDEDDDDDLWAIEADRSLAGNSTETHTPTAQKGANKRTLPSVPCVENKEVDFLQLPNKKSKKNDEIQPKADSILSPILPQPRPVSINKATTVTAPRQNGARMHMQGSDASKYRGSSRFRPMIGRHRGIVSQNGSGESPEVSSKTAFFQRKLEQAHREAAAKAGQQQKQSLQMGTSSPATPAILSKDGNEQRSALDPGPGAASGPGSGRIDLSTFFSSPLSLPFQSARKAATAVAAAASRRFYPGTTATIDMQDEADSNNDMYGDSRESTSSVLPTSSMFPSLPPRQPGTRTRNIHRYQPQSQSQPPSRVVEVSRSPSPIAVEADGEPEDTFFDHSMAHTIDQSHLNDDEEEEDHEATEDEVEFDHSVVDLADAQPADGNDDNGNIQSDAAIASMDEDDNAEDQDSSQSDPQEPQDEPMTPRRLAVTTPQNAHTPPQMQLSCNDISRWREETSKVMEESPKEMRPLPRPGFPHHRALSPSKSCMRSPLKGRTPGRVVEFTSSTLSPLEQQRQRLQRQRSLAVDEQNRLEEEQREAEALANFERQALEGARRERELSVVSGMSEASPKLRRPTLAERQRAATASYHYLEPQAPPSDLSSSPSAASNASSAPTIVLPRRMHLSRRTWTNDHWRHLKYLVRIRRTRLFYFNARYVRPSEQTRLVGETVSGAGESMRIMQEHADAIDAFMSDVPGWDVRDVAKRVFALVKADELRQREWLNQQNHRHNDNQSQNQHENGEGSSWWRNWVPFL</sequence>
<feature type="compositionally biased region" description="Low complexity" evidence="1">
    <location>
        <begin position="179"/>
        <end position="194"/>
    </location>
</feature>
<feature type="region of interest" description="Disordered" evidence="1">
    <location>
        <begin position="1548"/>
        <end position="1572"/>
    </location>
</feature>
<feature type="region of interest" description="Disordered" evidence="1">
    <location>
        <begin position="1169"/>
        <end position="1195"/>
    </location>
</feature>
<comment type="caution">
    <text evidence="2">The sequence shown here is derived from an EMBL/GenBank/DDBJ whole genome shotgun (WGS) entry which is preliminary data.</text>
</comment>
<dbReference type="EMBL" id="APWK03000086">
    <property type="protein sequence ID" value="PHH51747.1"/>
    <property type="molecule type" value="Genomic_DNA"/>
</dbReference>
<feature type="region of interest" description="Disordered" evidence="1">
    <location>
        <begin position="1401"/>
        <end position="1445"/>
    </location>
</feature>
<dbReference type="OrthoDB" id="3946221at2759"/>
<evidence type="ECO:0000313" key="3">
    <source>
        <dbReference type="Proteomes" id="UP000222788"/>
    </source>
</evidence>
<feature type="region of interest" description="Disordered" evidence="1">
    <location>
        <begin position="791"/>
        <end position="940"/>
    </location>
</feature>
<feature type="compositionally biased region" description="Acidic residues" evidence="1">
    <location>
        <begin position="1548"/>
        <end position="1557"/>
    </location>
</feature>
<feature type="region of interest" description="Disordered" evidence="1">
    <location>
        <begin position="575"/>
        <end position="605"/>
    </location>
</feature>
<feature type="region of interest" description="Disordered" evidence="1">
    <location>
        <begin position="1496"/>
        <end position="1515"/>
    </location>
</feature>
<feature type="compositionally biased region" description="Basic and acidic residues" evidence="1">
    <location>
        <begin position="527"/>
        <end position="547"/>
    </location>
</feature>
<feature type="compositionally biased region" description="Polar residues" evidence="1">
    <location>
        <begin position="410"/>
        <end position="440"/>
    </location>
</feature>
<feature type="compositionally biased region" description="Polar residues" evidence="1">
    <location>
        <begin position="1878"/>
        <end position="1889"/>
    </location>
</feature>
<accession>A0A2C5X0E7</accession>
<feature type="compositionally biased region" description="Low complexity" evidence="1">
    <location>
        <begin position="1745"/>
        <end position="1762"/>
    </location>
</feature>
<keyword evidence="3" id="KW-1185">Reference proteome</keyword>
<protein>
    <submittedName>
        <fullName evidence="2">Uncharacterized protein</fullName>
    </submittedName>
</protein>
<feature type="region of interest" description="Disordered" evidence="1">
    <location>
        <begin position="1304"/>
        <end position="1360"/>
    </location>
</feature>
<feature type="compositionally biased region" description="Basic and acidic residues" evidence="1">
    <location>
        <begin position="463"/>
        <end position="476"/>
    </location>
</feature>
<feature type="compositionally biased region" description="Basic and acidic residues" evidence="1">
    <location>
        <begin position="1"/>
        <end position="10"/>
    </location>
</feature>
<gene>
    <name evidence="2" type="ORF">CFIMG_004473RA</name>
</gene>
<feature type="region of interest" description="Disordered" evidence="1">
    <location>
        <begin position="1740"/>
        <end position="1762"/>
    </location>
</feature>
<feature type="compositionally biased region" description="Acidic residues" evidence="1">
    <location>
        <begin position="1500"/>
        <end position="1515"/>
    </location>
</feature>